<accession>D6RJT4</accession>
<dbReference type="InParanoid" id="D6RJT4"/>
<keyword evidence="3" id="KW-1185">Reference proteome</keyword>
<feature type="compositionally biased region" description="Polar residues" evidence="1">
    <location>
        <begin position="187"/>
        <end position="200"/>
    </location>
</feature>
<organism evidence="2 3">
    <name type="scientific">Coprinopsis cinerea (strain Okayama-7 / 130 / ATCC MYA-4618 / FGSC 9003)</name>
    <name type="common">Inky cap fungus</name>
    <name type="synonym">Hormographiella aspergillata</name>
    <dbReference type="NCBI Taxonomy" id="240176"/>
    <lineage>
        <taxon>Eukaryota</taxon>
        <taxon>Fungi</taxon>
        <taxon>Dikarya</taxon>
        <taxon>Basidiomycota</taxon>
        <taxon>Agaricomycotina</taxon>
        <taxon>Agaricomycetes</taxon>
        <taxon>Agaricomycetidae</taxon>
        <taxon>Agaricales</taxon>
        <taxon>Agaricineae</taxon>
        <taxon>Psathyrellaceae</taxon>
        <taxon>Coprinopsis</taxon>
    </lineage>
</organism>
<dbReference type="OrthoDB" id="2688840at2759"/>
<feature type="compositionally biased region" description="Low complexity" evidence="1">
    <location>
        <begin position="201"/>
        <end position="214"/>
    </location>
</feature>
<dbReference type="Proteomes" id="UP000001861">
    <property type="component" value="Unassembled WGS sequence"/>
</dbReference>
<evidence type="ECO:0000313" key="2">
    <source>
        <dbReference type="EMBL" id="EFI28641.1"/>
    </source>
</evidence>
<dbReference type="AlphaFoldDB" id="D6RJT4"/>
<dbReference type="GeneID" id="6013127"/>
<proteinExistence type="predicted"/>
<dbReference type="VEuPathDB" id="FungiDB:CC1G_13667"/>
<evidence type="ECO:0000313" key="3">
    <source>
        <dbReference type="Proteomes" id="UP000001861"/>
    </source>
</evidence>
<dbReference type="HOGENOM" id="CLU_1019472_0_0_1"/>
<feature type="region of interest" description="Disordered" evidence="1">
    <location>
        <begin position="1"/>
        <end position="34"/>
    </location>
</feature>
<dbReference type="EMBL" id="AACS02000001">
    <property type="protein sequence ID" value="EFI28641.1"/>
    <property type="molecule type" value="Genomic_DNA"/>
</dbReference>
<evidence type="ECO:0000256" key="1">
    <source>
        <dbReference type="SAM" id="MobiDB-lite"/>
    </source>
</evidence>
<name>D6RJT4_COPC7</name>
<gene>
    <name evidence="2" type="ORF">CC1G_13667</name>
</gene>
<dbReference type="KEGG" id="cci:CC1G_13667"/>
<comment type="caution">
    <text evidence="2">The sequence shown here is derived from an EMBL/GenBank/DDBJ whole genome shotgun (WGS) entry which is preliminary data.</text>
</comment>
<reference evidence="2 3" key="1">
    <citation type="journal article" date="2010" name="Proc. Natl. Acad. Sci. U.S.A.">
        <title>Insights into evolution of multicellular fungi from the assembled chromosomes of the mushroom Coprinopsis cinerea (Coprinus cinereus).</title>
        <authorList>
            <person name="Stajich J.E."/>
            <person name="Wilke S.K."/>
            <person name="Ahren D."/>
            <person name="Au C.H."/>
            <person name="Birren B.W."/>
            <person name="Borodovsky M."/>
            <person name="Burns C."/>
            <person name="Canback B."/>
            <person name="Casselton L.A."/>
            <person name="Cheng C.K."/>
            <person name="Deng J."/>
            <person name="Dietrich F.S."/>
            <person name="Fargo D.C."/>
            <person name="Farman M.L."/>
            <person name="Gathman A.C."/>
            <person name="Goldberg J."/>
            <person name="Guigo R."/>
            <person name="Hoegger P.J."/>
            <person name="Hooker J.B."/>
            <person name="Huggins A."/>
            <person name="James T.Y."/>
            <person name="Kamada T."/>
            <person name="Kilaru S."/>
            <person name="Kodira C."/>
            <person name="Kues U."/>
            <person name="Kupfer D."/>
            <person name="Kwan H.S."/>
            <person name="Lomsadze A."/>
            <person name="Li W."/>
            <person name="Lilly W.W."/>
            <person name="Ma L.J."/>
            <person name="Mackey A.J."/>
            <person name="Manning G."/>
            <person name="Martin F."/>
            <person name="Muraguchi H."/>
            <person name="Natvig D.O."/>
            <person name="Palmerini H."/>
            <person name="Ramesh M.A."/>
            <person name="Rehmeyer C.J."/>
            <person name="Roe B.A."/>
            <person name="Shenoy N."/>
            <person name="Stanke M."/>
            <person name="Ter-Hovhannisyan V."/>
            <person name="Tunlid A."/>
            <person name="Velagapudi R."/>
            <person name="Vision T.J."/>
            <person name="Zeng Q."/>
            <person name="Zolan M.E."/>
            <person name="Pukkila P.J."/>
        </authorList>
    </citation>
    <scope>NUCLEOTIDE SEQUENCE [LARGE SCALE GENOMIC DNA]</scope>
    <source>
        <strain evidence="3">Okayama-7 / 130 / ATCC MYA-4618 / FGSC 9003</strain>
    </source>
</reference>
<dbReference type="RefSeq" id="XP_002912135.1">
    <property type="nucleotide sequence ID" value="XM_002912089.1"/>
</dbReference>
<feature type="region of interest" description="Disordered" evidence="1">
    <location>
        <begin position="125"/>
        <end position="214"/>
    </location>
</feature>
<feature type="compositionally biased region" description="Low complexity" evidence="1">
    <location>
        <begin position="137"/>
        <end position="158"/>
    </location>
</feature>
<protein>
    <submittedName>
        <fullName evidence="2">Uncharacterized protein</fullName>
    </submittedName>
</protein>
<sequence>MPAQGGEANGGCGTYRSAQLPDKRNDFTDTGPLSAQGYLRSAQTIFATTSDDFDLPLAKGYRKSISRRTPTQSSSSSFMDVSDNNFGEACNSHSIAFWDLQRSVAESGEGLIHRMREHEHVWSNRGVGERGRPTLRSHSLSPTMSSTSHPWPHSSTTSDESDDDDIQIIYGNGAQSESTRRDVQMDNWPSTTTGSISSHLVSTTTAGAPSPSVAPALAPSGASIMNAKDSDHTLAAITLAFANGAGSINDYASIVHSDPHHNGFSHDAGDLWR</sequence>